<proteinExistence type="predicted"/>
<keyword evidence="3" id="KW-1185">Reference proteome</keyword>
<protein>
    <submittedName>
        <fullName evidence="2">Uncharacterized protein</fullName>
    </submittedName>
</protein>
<dbReference type="Proteomes" id="UP001610335">
    <property type="component" value="Unassembled WGS sequence"/>
</dbReference>
<sequence length="71" mass="7982">MSKLFAVTGQNNKRNSGKRAVDTEILREAQSKPRDSGRYMSAVARMNYLYVGRTLELMLPAGGLNYQVMKV</sequence>
<evidence type="ECO:0000256" key="1">
    <source>
        <dbReference type="SAM" id="MobiDB-lite"/>
    </source>
</evidence>
<evidence type="ECO:0000313" key="2">
    <source>
        <dbReference type="EMBL" id="KAL2813954.1"/>
    </source>
</evidence>
<gene>
    <name evidence="2" type="ORF">BDW59DRAFT_154568</name>
</gene>
<comment type="caution">
    <text evidence="2">The sequence shown here is derived from an EMBL/GenBank/DDBJ whole genome shotgun (WGS) entry which is preliminary data.</text>
</comment>
<evidence type="ECO:0000313" key="3">
    <source>
        <dbReference type="Proteomes" id="UP001610335"/>
    </source>
</evidence>
<name>A0ABR4HEN8_9EURO</name>
<organism evidence="2 3">
    <name type="scientific">Aspergillus cavernicola</name>
    <dbReference type="NCBI Taxonomy" id="176166"/>
    <lineage>
        <taxon>Eukaryota</taxon>
        <taxon>Fungi</taxon>
        <taxon>Dikarya</taxon>
        <taxon>Ascomycota</taxon>
        <taxon>Pezizomycotina</taxon>
        <taxon>Eurotiomycetes</taxon>
        <taxon>Eurotiomycetidae</taxon>
        <taxon>Eurotiales</taxon>
        <taxon>Aspergillaceae</taxon>
        <taxon>Aspergillus</taxon>
        <taxon>Aspergillus subgen. Nidulantes</taxon>
    </lineage>
</organism>
<reference evidence="2 3" key="1">
    <citation type="submission" date="2024-07" db="EMBL/GenBank/DDBJ databases">
        <title>Section-level genome sequencing and comparative genomics of Aspergillus sections Usti and Cavernicolus.</title>
        <authorList>
            <consortium name="Lawrence Berkeley National Laboratory"/>
            <person name="Nybo J.L."/>
            <person name="Vesth T.C."/>
            <person name="Theobald S."/>
            <person name="Frisvad J.C."/>
            <person name="Larsen T.O."/>
            <person name="Kjaerboelling I."/>
            <person name="Rothschild-Mancinelli K."/>
            <person name="Lyhne E.K."/>
            <person name="Kogle M.E."/>
            <person name="Barry K."/>
            <person name="Clum A."/>
            <person name="Na H."/>
            <person name="Ledsgaard L."/>
            <person name="Lin J."/>
            <person name="Lipzen A."/>
            <person name="Kuo A."/>
            <person name="Riley R."/>
            <person name="Mondo S."/>
            <person name="LaButti K."/>
            <person name="Haridas S."/>
            <person name="Pangalinan J."/>
            <person name="Salamov A.A."/>
            <person name="Simmons B.A."/>
            <person name="Magnuson J.K."/>
            <person name="Chen J."/>
            <person name="Drula E."/>
            <person name="Henrissat B."/>
            <person name="Wiebenga A."/>
            <person name="Lubbers R.J."/>
            <person name="Gomes A.C."/>
            <person name="Makela M.R."/>
            <person name="Stajich J."/>
            <person name="Grigoriev I.V."/>
            <person name="Mortensen U.H."/>
            <person name="De vries R.P."/>
            <person name="Baker S.E."/>
            <person name="Andersen M.R."/>
        </authorList>
    </citation>
    <scope>NUCLEOTIDE SEQUENCE [LARGE SCALE GENOMIC DNA]</scope>
    <source>
        <strain evidence="2 3">CBS 600.67</strain>
    </source>
</reference>
<feature type="non-terminal residue" evidence="2">
    <location>
        <position position="1"/>
    </location>
</feature>
<feature type="region of interest" description="Disordered" evidence="1">
    <location>
        <begin position="1"/>
        <end position="20"/>
    </location>
</feature>
<accession>A0ABR4HEN8</accession>
<dbReference type="EMBL" id="JBFXLS010000134">
    <property type="protein sequence ID" value="KAL2813954.1"/>
    <property type="molecule type" value="Genomic_DNA"/>
</dbReference>